<dbReference type="Pfam" id="PF17177">
    <property type="entry name" value="PPR_long"/>
    <property type="match status" value="1"/>
</dbReference>
<feature type="repeat" description="PPR" evidence="2">
    <location>
        <begin position="26"/>
        <end position="60"/>
    </location>
</feature>
<dbReference type="PROSITE" id="PS51375">
    <property type="entry name" value="PPR"/>
    <property type="match status" value="1"/>
</dbReference>
<feature type="domain" description="PROP1-like PPR" evidence="3">
    <location>
        <begin position="99"/>
        <end position="169"/>
    </location>
</feature>
<keyword evidence="1" id="KW-0677">Repeat</keyword>
<dbReference type="Gene3D" id="1.25.40.10">
    <property type="entry name" value="Tetratricopeptide repeat domain"/>
    <property type="match status" value="2"/>
</dbReference>
<dbReference type="Proteomes" id="UP000823775">
    <property type="component" value="Unassembled WGS sequence"/>
</dbReference>
<reference evidence="4 5" key="1">
    <citation type="journal article" date="2021" name="BMC Genomics">
        <title>Datura genome reveals duplications of psychoactive alkaloid biosynthetic genes and high mutation rate following tissue culture.</title>
        <authorList>
            <person name="Rajewski A."/>
            <person name="Carter-House D."/>
            <person name="Stajich J."/>
            <person name="Litt A."/>
        </authorList>
    </citation>
    <scope>NUCLEOTIDE SEQUENCE [LARGE SCALE GENOMIC DNA]</scope>
    <source>
        <strain evidence="4">AR-01</strain>
    </source>
</reference>
<organism evidence="4 5">
    <name type="scientific">Datura stramonium</name>
    <name type="common">Jimsonweed</name>
    <name type="synonym">Common thornapple</name>
    <dbReference type="NCBI Taxonomy" id="4076"/>
    <lineage>
        <taxon>Eukaryota</taxon>
        <taxon>Viridiplantae</taxon>
        <taxon>Streptophyta</taxon>
        <taxon>Embryophyta</taxon>
        <taxon>Tracheophyta</taxon>
        <taxon>Spermatophyta</taxon>
        <taxon>Magnoliopsida</taxon>
        <taxon>eudicotyledons</taxon>
        <taxon>Gunneridae</taxon>
        <taxon>Pentapetalae</taxon>
        <taxon>asterids</taxon>
        <taxon>lamiids</taxon>
        <taxon>Solanales</taxon>
        <taxon>Solanaceae</taxon>
        <taxon>Solanoideae</taxon>
        <taxon>Datureae</taxon>
        <taxon>Datura</taxon>
    </lineage>
</organism>
<name>A0ABS8SAH9_DATST</name>
<accession>A0ABS8SAH9</accession>
<dbReference type="NCBIfam" id="TIGR00756">
    <property type="entry name" value="PPR"/>
    <property type="match status" value="1"/>
</dbReference>
<protein>
    <recommendedName>
        <fullName evidence="3">PROP1-like PPR domain-containing protein</fullName>
    </recommendedName>
</protein>
<dbReference type="EMBL" id="JACEIK010000370">
    <property type="protein sequence ID" value="MCD7455844.1"/>
    <property type="molecule type" value="Genomic_DNA"/>
</dbReference>
<gene>
    <name evidence="4" type="ORF">HAX54_029768</name>
</gene>
<evidence type="ECO:0000313" key="4">
    <source>
        <dbReference type="EMBL" id="MCD7455844.1"/>
    </source>
</evidence>
<evidence type="ECO:0000256" key="1">
    <source>
        <dbReference type="ARBA" id="ARBA00022737"/>
    </source>
</evidence>
<evidence type="ECO:0000259" key="3">
    <source>
        <dbReference type="Pfam" id="PF17177"/>
    </source>
</evidence>
<dbReference type="PANTHER" id="PTHR46862:SF2">
    <property type="entry name" value="OS02G0611400 PROTEIN"/>
    <property type="match status" value="1"/>
</dbReference>
<dbReference type="InterPro" id="IPR033443">
    <property type="entry name" value="PROP1-like_PPR_dom"/>
</dbReference>
<comment type="caution">
    <text evidence="4">The sequence shown here is derived from an EMBL/GenBank/DDBJ whole genome shotgun (WGS) entry which is preliminary data.</text>
</comment>
<dbReference type="PANTHER" id="PTHR46862">
    <property type="entry name" value="OS07G0661900 PROTEIN"/>
    <property type="match status" value="1"/>
</dbReference>
<dbReference type="Pfam" id="PF13041">
    <property type="entry name" value="PPR_2"/>
    <property type="match status" value="1"/>
</dbReference>
<dbReference type="InterPro" id="IPR011990">
    <property type="entry name" value="TPR-like_helical_dom_sf"/>
</dbReference>
<sequence length="179" mass="20081">MKDPISRSAPVSNTCTESKQLSFQANICDYSKLIDAHARDNQLKDAERIIKKMSENGAVPDILTSTTMVHMYRKAVDLDRAKAAFESLRTQEFHQLGESLMREMEARDTKPSEEIFMALLRLIALHGNVKGAQSIATTMQFSGFQPTLESCALLVEAFGKAGDPDLAMHNFDYMIKLEY</sequence>
<keyword evidence="5" id="KW-1185">Reference proteome</keyword>
<evidence type="ECO:0000256" key="2">
    <source>
        <dbReference type="PROSITE-ProRule" id="PRU00708"/>
    </source>
</evidence>
<proteinExistence type="predicted"/>
<evidence type="ECO:0000313" key="5">
    <source>
        <dbReference type="Proteomes" id="UP000823775"/>
    </source>
</evidence>
<dbReference type="InterPro" id="IPR002885">
    <property type="entry name" value="PPR_rpt"/>
</dbReference>